<dbReference type="InterPro" id="IPR027417">
    <property type="entry name" value="P-loop_NTPase"/>
</dbReference>
<comment type="subcellular location">
    <subcellularLocation>
        <location evidence="1">Cell inner membrane</location>
        <topology evidence="1">Multi-pass membrane protein</topology>
    </subcellularLocation>
</comment>
<evidence type="ECO:0000256" key="1">
    <source>
        <dbReference type="ARBA" id="ARBA00004429"/>
    </source>
</evidence>
<comment type="caution">
    <text evidence="14">The sequence shown here is derived from an EMBL/GenBank/DDBJ whole genome shotgun (WGS) entry which is preliminary data.</text>
</comment>
<dbReference type="PANTHER" id="PTHR24221">
    <property type="entry name" value="ATP-BINDING CASSETTE SUB-FAMILY B"/>
    <property type="match status" value="1"/>
</dbReference>
<dbReference type="FunFam" id="3.40.50.300:FF:000221">
    <property type="entry name" value="Multidrug ABC transporter ATP-binding protein"/>
    <property type="match status" value="1"/>
</dbReference>
<evidence type="ECO:0000256" key="3">
    <source>
        <dbReference type="ARBA" id="ARBA00022475"/>
    </source>
</evidence>
<dbReference type="RefSeq" id="WP_147259395.1">
    <property type="nucleotide sequence ID" value="NZ_VIWU01000001.1"/>
</dbReference>
<organism evidence="14 15">
    <name type="scientific">Pseudonocardia hierapolitana</name>
    <dbReference type="NCBI Taxonomy" id="1128676"/>
    <lineage>
        <taxon>Bacteria</taxon>
        <taxon>Bacillati</taxon>
        <taxon>Actinomycetota</taxon>
        <taxon>Actinomycetes</taxon>
        <taxon>Pseudonocardiales</taxon>
        <taxon>Pseudonocardiaceae</taxon>
        <taxon>Pseudonocardia</taxon>
    </lineage>
</organism>
<evidence type="ECO:0000256" key="2">
    <source>
        <dbReference type="ARBA" id="ARBA00022448"/>
    </source>
</evidence>
<keyword evidence="4" id="KW-0997">Cell inner membrane</keyword>
<keyword evidence="2" id="KW-0813">Transport</keyword>
<evidence type="ECO:0000256" key="6">
    <source>
        <dbReference type="ARBA" id="ARBA00022741"/>
    </source>
</evidence>
<evidence type="ECO:0000259" key="13">
    <source>
        <dbReference type="PROSITE" id="PS50929"/>
    </source>
</evidence>
<dbReference type="PROSITE" id="PS50929">
    <property type="entry name" value="ABC_TM1F"/>
    <property type="match status" value="1"/>
</dbReference>
<protein>
    <submittedName>
        <fullName evidence="14">ATP-binding cassette subfamily B protein</fullName>
    </submittedName>
</protein>
<dbReference type="Proteomes" id="UP000321261">
    <property type="component" value="Unassembled WGS sequence"/>
</dbReference>
<keyword evidence="8 11" id="KW-1133">Transmembrane helix</keyword>
<evidence type="ECO:0000313" key="15">
    <source>
        <dbReference type="Proteomes" id="UP000321261"/>
    </source>
</evidence>
<sequence length="589" mass="63140">MRRIVTMMLRVAGPYRDRFAASIRHSVIGSLAQAGAYASMLPILHELSRPQVEAAAAWRWFAVFAACYAVEAVYRCREIGFQYTEWTGVIESIRLRLGDRLRRMPLRELERRATGDLTTVVGGNVVNAALGVSAVALVFLQMVIVPVVLIAVFLVVDWRLGLTLAVVTLLAVPFVRQVQRISGSGFRRVDEADAAAASRIVEYVQGLPVFKATGQVGESSVRLRAALQEQTRHQAESQSRSALPALYAAAVVQLGVIAVAAVGTALVLGADLTAPILVAVVVGAVRFAEPLATATTLTAMFEITDAAIERVTEVLDVAPLDADPDARITRFDVAFDEVAFGYTGAPVLRGVSFAVPARSFTALVGPSGSGKTTVTRMLTRYADPDAGTVRIGGVDLRTVDPTEIYRHVSVVFQDVYLFGDTIRANIAMARPDATDAEVEAAARAANVHGFVERLPHGYDTRVGEIGGALSGGERQRISIARAILKDAPIVLLDEPTAALDAESEVAVQQAIDALVADRTVVVIAHRLSTVVGADQILVLEGGRIAERGRHAELLSARGRYARMWAAQTRARHWRVEAETAKVAGVEGGQ</sequence>
<keyword evidence="15" id="KW-1185">Reference proteome</keyword>
<evidence type="ECO:0000256" key="5">
    <source>
        <dbReference type="ARBA" id="ARBA00022692"/>
    </source>
</evidence>
<feature type="domain" description="ABC transporter" evidence="12">
    <location>
        <begin position="333"/>
        <end position="566"/>
    </location>
</feature>
<keyword evidence="9 11" id="KW-0472">Membrane</keyword>
<comment type="similarity">
    <text evidence="10">Belongs to the ABC transporter superfamily. Siderophore-Fe(3+) uptake transporter (SIUT) (TC 3.A.1.21) family.</text>
</comment>
<feature type="transmembrane region" description="Helical" evidence="11">
    <location>
        <begin position="160"/>
        <end position="178"/>
    </location>
</feature>
<feature type="transmembrane region" description="Helical" evidence="11">
    <location>
        <begin position="134"/>
        <end position="154"/>
    </location>
</feature>
<dbReference type="PROSITE" id="PS50893">
    <property type="entry name" value="ABC_TRANSPORTER_2"/>
    <property type="match status" value="1"/>
</dbReference>
<evidence type="ECO:0000256" key="4">
    <source>
        <dbReference type="ARBA" id="ARBA00022519"/>
    </source>
</evidence>
<dbReference type="InterPro" id="IPR003593">
    <property type="entry name" value="AAA+_ATPase"/>
</dbReference>
<keyword evidence="5 11" id="KW-0812">Transmembrane</keyword>
<dbReference type="PANTHER" id="PTHR24221:SF654">
    <property type="entry name" value="ATP-BINDING CASSETTE SUB-FAMILY B MEMBER 6"/>
    <property type="match status" value="1"/>
</dbReference>
<evidence type="ECO:0000256" key="11">
    <source>
        <dbReference type="SAM" id="Phobius"/>
    </source>
</evidence>
<dbReference type="Pfam" id="PF00005">
    <property type="entry name" value="ABC_tran"/>
    <property type="match status" value="1"/>
</dbReference>
<dbReference type="Gene3D" id="1.20.1560.10">
    <property type="entry name" value="ABC transporter type 1, transmembrane domain"/>
    <property type="match status" value="1"/>
</dbReference>
<reference evidence="14 15" key="1">
    <citation type="submission" date="2019-06" db="EMBL/GenBank/DDBJ databases">
        <title>Sequencing the genomes of 1000 actinobacteria strains.</title>
        <authorList>
            <person name="Klenk H.-P."/>
        </authorList>
    </citation>
    <scope>NUCLEOTIDE SEQUENCE [LARGE SCALE GENOMIC DNA]</scope>
    <source>
        <strain evidence="14 15">DSM 45671</strain>
    </source>
</reference>
<dbReference type="SUPFAM" id="SSF52540">
    <property type="entry name" value="P-loop containing nucleoside triphosphate hydrolases"/>
    <property type="match status" value="1"/>
</dbReference>
<dbReference type="GO" id="GO:0005524">
    <property type="term" value="F:ATP binding"/>
    <property type="evidence" value="ECO:0007669"/>
    <property type="project" value="UniProtKB-KW"/>
</dbReference>
<dbReference type="Pfam" id="PF00664">
    <property type="entry name" value="ABC_membrane"/>
    <property type="match status" value="1"/>
</dbReference>
<accession>A0A561T0Y4</accession>
<dbReference type="GO" id="GO:0034040">
    <property type="term" value="F:ATPase-coupled lipid transmembrane transporter activity"/>
    <property type="evidence" value="ECO:0007669"/>
    <property type="project" value="TreeGrafter"/>
</dbReference>
<evidence type="ECO:0000313" key="14">
    <source>
        <dbReference type="EMBL" id="TWF80770.1"/>
    </source>
</evidence>
<dbReference type="InterPro" id="IPR039421">
    <property type="entry name" value="Type_1_exporter"/>
</dbReference>
<dbReference type="Gene3D" id="3.40.50.300">
    <property type="entry name" value="P-loop containing nucleotide triphosphate hydrolases"/>
    <property type="match status" value="1"/>
</dbReference>
<keyword evidence="6" id="KW-0547">Nucleotide-binding</keyword>
<dbReference type="GO" id="GO:0016887">
    <property type="term" value="F:ATP hydrolysis activity"/>
    <property type="evidence" value="ECO:0007669"/>
    <property type="project" value="InterPro"/>
</dbReference>
<dbReference type="InterPro" id="IPR011527">
    <property type="entry name" value="ABC1_TM_dom"/>
</dbReference>
<dbReference type="SMART" id="SM00382">
    <property type="entry name" value="AAA"/>
    <property type="match status" value="1"/>
</dbReference>
<dbReference type="PROSITE" id="PS00211">
    <property type="entry name" value="ABC_TRANSPORTER_1"/>
    <property type="match status" value="1"/>
</dbReference>
<keyword evidence="3" id="KW-1003">Cell membrane</keyword>
<dbReference type="InterPro" id="IPR017871">
    <property type="entry name" value="ABC_transporter-like_CS"/>
</dbReference>
<evidence type="ECO:0000256" key="8">
    <source>
        <dbReference type="ARBA" id="ARBA00022989"/>
    </source>
</evidence>
<evidence type="ECO:0000256" key="10">
    <source>
        <dbReference type="ARBA" id="ARBA00023455"/>
    </source>
</evidence>
<dbReference type="GO" id="GO:0005886">
    <property type="term" value="C:plasma membrane"/>
    <property type="evidence" value="ECO:0007669"/>
    <property type="project" value="UniProtKB-SubCell"/>
</dbReference>
<gene>
    <name evidence="14" type="ORF">FHX44_116713</name>
</gene>
<evidence type="ECO:0000256" key="7">
    <source>
        <dbReference type="ARBA" id="ARBA00022840"/>
    </source>
</evidence>
<name>A0A561T0Y4_9PSEU</name>
<dbReference type="AlphaFoldDB" id="A0A561T0Y4"/>
<evidence type="ECO:0000259" key="12">
    <source>
        <dbReference type="PROSITE" id="PS50893"/>
    </source>
</evidence>
<dbReference type="GO" id="GO:0140359">
    <property type="term" value="F:ABC-type transporter activity"/>
    <property type="evidence" value="ECO:0007669"/>
    <property type="project" value="InterPro"/>
</dbReference>
<keyword evidence="7 14" id="KW-0067">ATP-binding</keyword>
<dbReference type="InterPro" id="IPR003439">
    <property type="entry name" value="ABC_transporter-like_ATP-bd"/>
</dbReference>
<feature type="transmembrane region" description="Helical" evidence="11">
    <location>
        <begin position="245"/>
        <end position="268"/>
    </location>
</feature>
<feature type="domain" description="ABC transmembrane type-1" evidence="13">
    <location>
        <begin position="26"/>
        <end position="302"/>
    </location>
</feature>
<dbReference type="EMBL" id="VIWU01000001">
    <property type="protein sequence ID" value="TWF80770.1"/>
    <property type="molecule type" value="Genomic_DNA"/>
</dbReference>
<proteinExistence type="inferred from homology"/>
<dbReference type="SUPFAM" id="SSF90123">
    <property type="entry name" value="ABC transporter transmembrane region"/>
    <property type="match status" value="1"/>
</dbReference>
<dbReference type="OrthoDB" id="9806127at2"/>
<dbReference type="InterPro" id="IPR036640">
    <property type="entry name" value="ABC1_TM_sf"/>
</dbReference>
<evidence type="ECO:0000256" key="9">
    <source>
        <dbReference type="ARBA" id="ARBA00023136"/>
    </source>
</evidence>